<dbReference type="PIRSF" id="PIRSF026568">
    <property type="entry name" value="UCP026568"/>
    <property type="match status" value="1"/>
</dbReference>
<sequence>MNGIIFFILKEVKKLIKIELPKPDLVIYQRKQELKEGEVPITPINGFIDLHKITREKGGFFLFYNKENEVLFVGKARKLRQRIKKHFEDNVSPIKNHREEVYKIEVYEVEDPMEREIYETYAINLLRAKYNVDKVFYE</sequence>
<dbReference type="InterPro" id="IPR047296">
    <property type="entry name" value="GIY-YIG_UvrC_Cho"/>
</dbReference>
<dbReference type="FunFam" id="3.40.1440.10:FF:000009">
    <property type="entry name" value="Excinuclease ABC subunit C"/>
    <property type="match status" value="1"/>
</dbReference>
<evidence type="ECO:0000313" key="2">
    <source>
        <dbReference type="EMBL" id="PKC52305.1"/>
    </source>
</evidence>
<accession>A0A2N0QMN4</accession>
<protein>
    <recommendedName>
        <fullName evidence="1">GIY-YIG domain-containing protein</fullName>
    </recommendedName>
</protein>
<dbReference type="InterPro" id="IPR014527">
    <property type="entry name" value="UCP026568_excinuclease"/>
</dbReference>
<dbReference type="EMBL" id="LLXH01006020">
    <property type="protein sequence ID" value="PKC52305.1"/>
    <property type="molecule type" value="Genomic_DNA"/>
</dbReference>
<dbReference type="Gene3D" id="3.40.1440.10">
    <property type="entry name" value="GIY-YIG endonuclease"/>
    <property type="match status" value="1"/>
</dbReference>
<dbReference type="InterPro" id="IPR000305">
    <property type="entry name" value="GIY-YIG_endonuc"/>
</dbReference>
<dbReference type="CDD" id="cd10434">
    <property type="entry name" value="GIY-YIG_UvrC_Cho"/>
    <property type="match status" value="1"/>
</dbReference>
<dbReference type="SMART" id="SM00465">
    <property type="entry name" value="GIYc"/>
    <property type="match status" value="1"/>
</dbReference>
<gene>
    <name evidence="2" type="ORF">RhiirA1_481813</name>
</gene>
<dbReference type="VEuPathDB" id="FungiDB:RhiirA1_481813"/>
<feature type="domain" description="GIY-YIG" evidence="1">
    <location>
        <begin position="56"/>
        <end position="132"/>
    </location>
</feature>
<dbReference type="Pfam" id="PF01541">
    <property type="entry name" value="GIY-YIG"/>
    <property type="match status" value="1"/>
</dbReference>
<evidence type="ECO:0000259" key="1">
    <source>
        <dbReference type="PROSITE" id="PS50164"/>
    </source>
</evidence>
<dbReference type="AlphaFoldDB" id="A0A2N0QMN4"/>
<dbReference type="SUPFAM" id="SSF82771">
    <property type="entry name" value="GIY-YIG endonuclease"/>
    <property type="match status" value="1"/>
</dbReference>
<comment type="caution">
    <text evidence="2">The sequence shown here is derived from an EMBL/GenBank/DDBJ whole genome shotgun (WGS) entry which is preliminary data.</text>
</comment>
<reference evidence="2 3" key="1">
    <citation type="submission" date="2017-10" db="EMBL/GenBank/DDBJ databases">
        <title>Extensive intraspecific genome diversity in a model arbuscular mycorrhizal fungus.</title>
        <authorList>
            <person name="Chen E.C.H."/>
            <person name="Morin E."/>
            <person name="Baudet D."/>
            <person name="Noel J."/>
            <person name="Ndikumana S."/>
            <person name="Charron P."/>
            <person name="St-Onge C."/>
            <person name="Giorgi J."/>
            <person name="Grigoriev I.V."/>
            <person name="Roux C."/>
            <person name="Martin F.M."/>
            <person name="Corradi N."/>
        </authorList>
    </citation>
    <scope>NUCLEOTIDE SEQUENCE [LARGE SCALE GENOMIC DNA]</scope>
    <source>
        <strain evidence="2 3">A1</strain>
    </source>
</reference>
<name>A0A2N0QMN4_9GLOM</name>
<organism evidence="2 3">
    <name type="scientific">Rhizophagus irregularis</name>
    <dbReference type="NCBI Taxonomy" id="588596"/>
    <lineage>
        <taxon>Eukaryota</taxon>
        <taxon>Fungi</taxon>
        <taxon>Fungi incertae sedis</taxon>
        <taxon>Mucoromycota</taxon>
        <taxon>Glomeromycotina</taxon>
        <taxon>Glomeromycetes</taxon>
        <taxon>Glomerales</taxon>
        <taxon>Glomeraceae</taxon>
        <taxon>Rhizophagus</taxon>
    </lineage>
</organism>
<dbReference type="Proteomes" id="UP000232688">
    <property type="component" value="Unassembled WGS sequence"/>
</dbReference>
<proteinExistence type="predicted"/>
<dbReference type="InterPro" id="IPR035901">
    <property type="entry name" value="GIY-YIG_endonuc_sf"/>
</dbReference>
<reference evidence="2 3" key="2">
    <citation type="submission" date="2017-10" db="EMBL/GenBank/DDBJ databases">
        <title>Genome analyses suggest a sexual origin of heterokaryosis in a supposedly ancient asexual fungus.</title>
        <authorList>
            <person name="Corradi N."/>
            <person name="Sedzielewska K."/>
            <person name="Noel J."/>
            <person name="Charron P."/>
            <person name="Farinelli L."/>
            <person name="Marton T."/>
            <person name="Kruger M."/>
            <person name="Pelin A."/>
            <person name="Brachmann A."/>
            <person name="Corradi N."/>
        </authorList>
    </citation>
    <scope>NUCLEOTIDE SEQUENCE [LARGE SCALE GENOMIC DNA]</scope>
    <source>
        <strain evidence="2 3">A1</strain>
    </source>
</reference>
<dbReference type="PROSITE" id="PS50164">
    <property type="entry name" value="GIY_YIG"/>
    <property type="match status" value="1"/>
</dbReference>
<evidence type="ECO:0000313" key="3">
    <source>
        <dbReference type="Proteomes" id="UP000232688"/>
    </source>
</evidence>
<dbReference type="GO" id="GO:0006289">
    <property type="term" value="P:nucleotide-excision repair"/>
    <property type="evidence" value="ECO:0007669"/>
    <property type="project" value="InterPro"/>
</dbReference>